<dbReference type="EMBL" id="JARXVC010000003">
    <property type="protein sequence ID" value="MDH6280096.1"/>
    <property type="molecule type" value="Genomic_DNA"/>
</dbReference>
<reference evidence="2 3" key="1">
    <citation type="submission" date="2023-04" db="EMBL/GenBank/DDBJ databases">
        <title>Forest soil microbial communities from Buena Vista Peninsula, Colon Province, Panama.</title>
        <authorList>
            <person name="Bouskill N."/>
        </authorList>
    </citation>
    <scope>NUCLEOTIDE SEQUENCE [LARGE SCALE GENOMIC DNA]</scope>
    <source>
        <strain evidence="2 3">CFH S0262</strain>
    </source>
</reference>
<gene>
    <name evidence="2" type="ORF">M2280_001308</name>
</gene>
<evidence type="ECO:0008006" key="4">
    <source>
        <dbReference type="Google" id="ProtNLM"/>
    </source>
</evidence>
<name>A0ABT6M710_9NOCA</name>
<organism evidence="2 3">
    <name type="scientific">Prescottella agglutinans</name>
    <dbReference type="NCBI Taxonomy" id="1644129"/>
    <lineage>
        <taxon>Bacteria</taxon>
        <taxon>Bacillati</taxon>
        <taxon>Actinomycetota</taxon>
        <taxon>Actinomycetes</taxon>
        <taxon>Mycobacteriales</taxon>
        <taxon>Nocardiaceae</taxon>
        <taxon>Prescottella</taxon>
    </lineage>
</organism>
<protein>
    <recommendedName>
        <fullName evidence="4">DUF3263 domain-containing protein</fullName>
    </recommendedName>
</protein>
<feature type="region of interest" description="Disordered" evidence="1">
    <location>
        <begin position="1"/>
        <end position="21"/>
    </location>
</feature>
<dbReference type="Proteomes" id="UP001160334">
    <property type="component" value="Unassembled WGS sequence"/>
</dbReference>
<accession>A0ABT6M710</accession>
<dbReference type="RefSeq" id="WP_280759460.1">
    <property type="nucleotide sequence ID" value="NZ_JARXVC010000003.1"/>
</dbReference>
<evidence type="ECO:0000256" key="1">
    <source>
        <dbReference type="SAM" id="MobiDB-lite"/>
    </source>
</evidence>
<evidence type="ECO:0000313" key="2">
    <source>
        <dbReference type="EMBL" id="MDH6280096.1"/>
    </source>
</evidence>
<proteinExistence type="predicted"/>
<comment type="caution">
    <text evidence="2">The sequence shown here is derived from an EMBL/GenBank/DDBJ whole genome shotgun (WGS) entry which is preliminary data.</text>
</comment>
<keyword evidence="3" id="KW-1185">Reference proteome</keyword>
<sequence>MKTGISPLPVRTTRSATALRHPPEFLSMLPNRYRPGPGTGVSREDHELLAYATAWAPFGGPSAEDLLLRFGMSPSRFRTRVREIVARRDRYAS</sequence>
<evidence type="ECO:0000313" key="3">
    <source>
        <dbReference type="Proteomes" id="UP001160334"/>
    </source>
</evidence>